<comment type="caution">
    <text evidence="3">The sequence shown here is derived from an EMBL/GenBank/DDBJ whole genome shotgun (WGS) entry which is preliminary data.</text>
</comment>
<sequence>MITARALLSRLDIKYQGCHQIDATYKLTKNSFPLIVLARTDAKHQVHPTVFCLTSHEQESDFHDFYTRVLSETISSNKKFTPEYIVQDAWNASYNAAINLFPDVKILMCYFHHLENMHMSIDSNDLRKNFELFKDYSKKNCPEFYYYFKNSWLQGRYRYWQIYNKPIGYESTNSPLESFNRSIKRIHTKKKRLSVLNFVKLMVSMARYYSMNQKTYFEDPEPNAKCKKFGNRYAKEQYFIKLDRDRWQFKFKETHVIKRSTQHCTCKYFVKSGVCGHLLALNRLCKSDEFVNKPKRSGQKKSKNALIRD</sequence>
<evidence type="ECO:0000256" key="1">
    <source>
        <dbReference type="PROSITE-ProRule" id="PRU00325"/>
    </source>
</evidence>
<dbReference type="AlphaFoldDB" id="A0A814QCT8"/>
<dbReference type="PROSITE" id="PS50966">
    <property type="entry name" value="ZF_SWIM"/>
    <property type="match status" value="1"/>
</dbReference>
<dbReference type="EMBL" id="CAJNOC010008628">
    <property type="protein sequence ID" value="CAF1118154.1"/>
    <property type="molecule type" value="Genomic_DNA"/>
</dbReference>
<gene>
    <name evidence="3" type="ORF">OXX778_LOCUS21925</name>
</gene>
<feature type="domain" description="SWIM-type" evidence="2">
    <location>
        <begin position="238"/>
        <end position="286"/>
    </location>
</feature>
<keyword evidence="1" id="KW-0862">Zinc</keyword>
<dbReference type="InterPro" id="IPR007527">
    <property type="entry name" value="Znf_SWIM"/>
</dbReference>
<keyword evidence="1" id="KW-0863">Zinc-finger</keyword>
<proteinExistence type="predicted"/>
<evidence type="ECO:0000259" key="2">
    <source>
        <dbReference type="PROSITE" id="PS50966"/>
    </source>
</evidence>
<keyword evidence="1" id="KW-0479">Metal-binding</keyword>
<dbReference type="OrthoDB" id="1902038at2759"/>
<accession>A0A814QCT8</accession>
<name>A0A814QCT8_9BILA</name>
<dbReference type="GO" id="GO:0008270">
    <property type="term" value="F:zinc ion binding"/>
    <property type="evidence" value="ECO:0007669"/>
    <property type="project" value="UniProtKB-KW"/>
</dbReference>
<organism evidence="3 4">
    <name type="scientific">Brachionus calyciflorus</name>
    <dbReference type="NCBI Taxonomy" id="104777"/>
    <lineage>
        <taxon>Eukaryota</taxon>
        <taxon>Metazoa</taxon>
        <taxon>Spiralia</taxon>
        <taxon>Gnathifera</taxon>
        <taxon>Rotifera</taxon>
        <taxon>Eurotatoria</taxon>
        <taxon>Monogononta</taxon>
        <taxon>Pseudotrocha</taxon>
        <taxon>Ploima</taxon>
        <taxon>Brachionidae</taxon>
        <taxon>Brachionus</taxon>
    </lineage>
</organism>
<protein>
    <recommendedName>
        <fullName evidence="2">SWIM-type domain-containing protein</fullName>
    </recommendedName>
</protein>
<evidence type="ECO:0000313" key="3">
    <source>
        <dbReference type="EMBL" id="CAF1118154.1"/>
    </source>
</evidence>
<keyword evidence="4" id="KW-1185">Reference proteome</keyword>
<evidence type="ECO:0000313" key="4">
    <source>
        <dbReference type="Proteomes" id="UP000663879"/>
    </source>
</evidence>
<dbReference type="Pfam" id="PF10551">
    <property type="entry name" value="MULE"/>
    <property type="match status" value="1"/>
</dbReference>
<dbReference type="InterPro" id="IPR018289">
    <property type="entry name" value="MULE_transposase_dom"/>
</dbReference>
<dbReference type="Proteomes" id="UP000663879">
    <property type="component" value="Unassembled WGS sequence"/>
</dbReference>
<reference evidence="3" key="1">
    <citation type="submission" date="2021-02" db="EMBL/GenBank/DDBJ databases">
        <authorList>
            <person name="Nowell W R."/>
        </authorList>
    </citation>
    <scope>NUCLEOTIDE SEQUENCE</scope>
    <source>
        <strain evidence="3">Ploen Becks lab</strain>
    </source>
</reference>